<dbReference type="Proteomes" id="UP000504633">
    <property type="component" value="Unplaced"/>
</dbReference>
<dbReference type="RefSeq" id="XP_023168277.2">
    <property type="nucleotide sequence ID" value="XM_023312509.2"/>
</dbReference>
<organism evidence="2 3">
    <name type="scientific">Drosophila hydei</name>
    <name type="common">Fruit fly</name>
    <dbReference type="NCBI Taxonomy" id="7224"/>
    <lineage>
        <taxon>Eukaryota</taxon>
        <taxon>Metazoa</taxon>
        <taxon>Ecdysozoa</taxon>
        <taxon>Arthropoda</taxon>
        <taxon>Hexapoda</taxon>
        <taxon>Insecta</taxon>
        <taxon>Pterygota</taxon>
        <taxon>Neoptera</taxon>
        <taxon>Endopterygota</taxon>
        <taxon>Diptera</taxon>
        <taxon>Brachycera</taxon>
        <taxon>Muscomorpha</taxon>
        <taxon>Ephydroidea</taxon>
        <taxon>Drosophilidae</taxon>
        <taxon>Drosophila</taxon>
    </lineage>
</organism>
<dbReference type="OMA" id="DPFWITK"/>
<sequence length="182" mass="20611">MSIPNLMHGSPWRQQLNVVNHAILNVQSCCYFFSLKMGCKLIVLFENILGLWQIYLGYSQIHDINRNLAPEWFSSNTTQHNSEFYLFLGLVAFFCAQLLLAGVVFQRKVCVMIWIGVMASSTVAFMFYTLVIDCIPESMLIDTLVSALQAYFVGIGLAYHMQLERSENSDDDLEVLFTASAA</sequence>
<evidence type="ECO:0000313" key="3">
    <source>
        <dbReference type="RefSeq" id="XP_023168277.2"/>
    </source>
</evidence>
<dbReference type="OrthoDB" id="7833108at2759"/>
<accession>A0A6J1LQ77</accession>
<dbReference type="AlphaFoldDB" id="A0A6J1LQ77"/>
<keyword evidence="1" id="KW-1133">Transmembrane helix</keyword>
<keyword evidence="1" id="KW-0812">Transmembrane</keyword>
<feature type="transmembrane region" description="Helical" evidence="1">
    <location>
        <begin position="112"/>
        <end position="132"/>
    </location>
</feature>
<gene>
    <name evidence="3" type="primary">LOC111597680</name>
</gene>
<evidence type="ECO:0000256" key="1">
    <source>
        <dbReference type="SAM" id="Phobius"/>
    </source>
</evidence>
<keyword evidence="2" id="KW-1185">Reference proteome</keyword>
<keyword evidence="1" id="KW-0472">Membrane</keyword>
<protein>
    <submittedName>
        <fullName evidence="3">Uncharacterized protein LOC111597680</fullName>
    </submittedName>
</protein>
<proteinExistence type="predicted"/>
<evidence type="ECO:0000313" key="2">
    <source>
        <dbReference type="Proteomes" id="UP000504633"/>
    </source>
</evidence>
<dbReference type="GeneID" id="111597680"/>
<reference evidence="3" key="1">
    <citation type="submission" date="2025-08" db="UniProtKB">
        <authorList>
            <consortium name="RefSeq"/>
        </authorList>
    </citation>
    <scope>IDENTIFICATION</scope>
    <source>
        <strain evidence="3">15085-1641.00</strain>
        <tissue evidence="3">Whole body</tissue>
    </source>
</reference>
<feature type="transmembrane region" description="Helical" evidence="1">
    <location>
        <begin position="138"/>
        <end position="159"/>
    </location>
</feature>
<dbReference type="KEGG" id="dhe:111597680"/>
<name>A0A6J1LQ77_DROHY</name>
<feature type="transmembrane region" description="Helical" evidence="1">
    <location>
        <begin position="84"/>
        <end position="105"/>
    </location>
</feature>